<dbReference type="InterPro" id="IPR034154">
    <property type="entry name" value="TOPRIM_DnaG/twinkle"/>
</dbReference>
<evidence type="ECO:0000256" key="2">
    <source>
        <dbReference type="ARBA" id="ARBA00022515"/>
    </source>
</evidence>
<evidence type="ECO:0000256" key="6">
    <source>
        <dbReference type="ARBA" id="ARBA00022723"/>
    </source>
</evidence>
<dbReference type="RefSeq" id="WP_219750747.1">
    <property type="nucleotide sequence ID" value="NZ_JAHXZN010000016.1"/>
</dbReference>
<protein>
    <submittedName>
        <fullName evidence="11">Toprim domain-containing protein</fullName>
    </submittedName>
</protein>
<evidence type="ECO:0000256" key="7">
    <source>
        <dbReference type="ARBA" id="ARBA00022771"/>
    </source>
</evidence>
<name>A0ABS7BUW9_9SPHN</name>
<dbReference type="Pfam" id="PF01807">
    <property type="entry name" value="Zn_ribbon_DnaG"/>
    <property type="match status" value="1"/>
</dbReference>
<evidence type="ECO:0000256" key="8">
    <source>
        <dbReference type="ARBA" id="ARBA00022833"/>
    </source>
</evidence>
<dbReference type="SMART" id="SM00400">
    <property type="entry name" value="ZnF_CHCC"/>
    <property type="match status" value="1"/>
</dbReference>
<organism evidence="11 12">
    <name type="scientific">Sphingomonas citri</name>
    <dbReference type="NCBI Taxonomy" id="2862499"/>
    <lineage>
        <taxon>Bacteria</taxon>
        <taxon>Pseudomonadati</taxon>
        <taxon>Pseudomonadota</taxon>
        <taxon>Alphaproteobacteria</taxon>
        <taxon>Sphingomonadales</taxon>
        <taxon>Sphingomonadaceae</taxon>
        <taxon>Sphingomonas</taxon>
    </lineage>
</organism>
<keyword evidence="2" id="KW-0639">Primosome</keyword>
<keyword evidence="3" id="KW-0808">Transferase</keyword>
<evidence type="ECO:0000256" key="3">
    <source>
        <dbReference type="ARBA" id="ARBA00022679"/>
    </source>
</evidence>
<dbReference type="PANTHER" id="PTHR30313:SF2">
    <property type="entry name" value="DNA PRIMASE"/>
    <property type="match status" value="1"/>
</dbReference>
<dbReference type="CDD" id="cd01029">
    <property type="entry name" value="TOPRIM_primases"/>
    <property type="match status" value="1"/>
</dbReference>
<evidence type="ECO:0000313" key="11">
    <source>
        <dbReference type="EMBL" id="MBW6533224.1"/>
    </source>
</evidence>
<dbReference type="Pfam" id="PF23639">
    <property type="entry name" value="DUF7146"/>
    <property type="match status" value="1"/>
</dbReference>
<keyword evidence="7" id="KW-0863">Zinc-finger</keyword>
<dbReference type="Pfam" id="PF13362">
    <property type="entry name" value="Toprim_3"/>
    <property type="match status" value="1"/>
</dbReference>
<gene>
    <name evidence="11" type="ORF">KZ820_20980</name>
</gene>
<keyword evidence="8" id="KW-0862">Zinc</keyword>
<evidence type="ECO:0000313" key="12">
    <source>
        <dbReference type="Proteomes" id="UP000759103"/>
    </source>
</evidence>
<comment type="caution">
    <text evidence="11">The sequence shown here is derived from an EMBL/GenBank/DDBJ whole genome shotgun (WGS) entry which is preliminary data.</text>
</comment>
<dbReference type="SUPFAM" id="SSF56731">
    <property type="entry name" value="DNA primase core"/>
    <property type="match status" value="1"/>
</dbReference>
<evidence type="ECO:0000256" key="1">
    <source>
        <dbReference type="ARBA" id="ARBA00022478"/>
    </source>
</evidence>
<dbReference type="Proteomes" id="UP000759103">
    <property type="component" value="Unassembled WGS sequence"/>
</dbReference>
<dbReference type="InterPro" id="IPR006171">
    <property type="entry name" value="TOPRIM_dom"/>
</dbReference>
<keyword evidence="12" id="KW-1185">Reference proteome</keyword>
<accession>A0ABS7BUW9</accession>
<evidence type="ECO:0000259" key="10">
    <source>
        <dbReference type="SMART" id="SM00400"/>
    </source>
</evidence>
<dbReference type="SUPFAM" id="SSF57783">
    <property type="entry name" value="Zinc beta-ribbon"/>
    <property type="match status" value="1"/>
</dbReference>
<sequence>MKIDVEQVKARHSLSAVIGRRVKLRKAGHEHVGLCPFHQENTPSFRVNDTKGLFHCFGCGASGDVIDFIRAIDGLDFRGAVEFLANGDLPAADPIDRVKAERIERAERIEATKEAFRQWASARSITGTPAEIYLRSRGITGPVPWSVRFTYAPIRIDKETGKPGPRLPALIAACQDVRGKIVGVQRIFLDREGRKARMTNPKLSLGQTRGCALRLGDVARRIVLCEGPEDGLTLRQRHPDASVWVSLGTGGLAHVELPPEVEEVILAGDNNAPGRAAIEAAELAYTEQGRKVRHVFPDPRFEDWNDELQQKVKCR</sequence>
<dbReference type="InterPro" id="IPR036977">
    <property type="entry name" value="DNA_primase_Znf_CHC2"/>
</dbReference>
<dbReference type="InterPro" id="IPR050219">
    <property type="entry name" value="DnaG_primase"/>
</dbReference>
<evidence type="ECO:0000256" key="5">
    <source>
        <dbReference type="ARBA" id="ARBA00022705"/>
    </source>
</evidence>
<keyword evidence="9" id="KW-0804">Transcription</keyword>
<keyword evidence="4" id="KW-0548">Nucleotidyltransferase</keyword>
<dbReference type="Gene3D" id="3.90.580.10">
    <property type="entry name" value="Zinc finger, CHC2-type domain"/>
    <property type="match status" value="1"/>
</dbReference>
<evidence type="ECO:0000256" key="9">
    <source>
        <dbReference type="ARBA" id="ARBA00023163"/>
    </source>
</evidence>
<dbReference type="Gene3D" id="3.40.1360.10">
    <property type="match status" value="1"/>
</dbReference>
<reference evidence="11 12" key="1">
    <citation type="submission" date="2021-07" db="EMBL/GenBank/DDBJ databases">
        <title>Sphingomonas sp.</title>
        <authorList>
            <person name="Feng G."/>
            <person name="Li J."/>
            <person name="Pan M."/>
        </authorList>
    </citation>
    <scope>NUCLEOTIDE SEQUENCE [LARGE SCALE GENOMIC DNA]</scope>
    <source>
        <strain evidence="11 12">RRHST34</strain>
    </source>
</reference>
<proteinExistence type="predicted"/>
<keyword evidence="5" id="KW-0235">DNA replication</keyword>
<dbReference type="InterPro" id="IPR002694">
    <property type="entry name" value="Znf_CHC2"/>
</dbReference>
<dbReference type="EMBL" id="JAHXZN010000016">
    <property type="protein sequence ID" value="MBW6533224.1"/>
    <property type="molecule type" value="Genomic_DNA"/>
</dbReference>
<dbReference type="PANTHER" id="PTHR30313">
    <property type="entry name" value="DNA PRIMASE"/>
    <property type="match status" value="1"/>
</dbReference>
<feature type="domain" description="Zinc finger CHC2-type" evidence="10">
    <location>
        <begin position="31"/>
        <end position="85"/>
    </location>
</feature>
<evidence type="ECO:0000256" key="4">
    <source>
        <dbReference type="ARBA" id="ARBA00022695"/>
    </source>
</evidence>
<keyword evidence="6" id="KW-0479">Metal-binding</keyword>
<keyword evidence="1" id="KW-0240">DNA-directed RNA polymerase</keyword>
<dbReference type="InterPro" id="IPR055570">
    <property type="entry name" value="DUF7146"/>
</dbReference>